<evidence type="ECO:0000259" key="1">
    <source>
        <dbReference type="PROSITE" id="PS50206"/>
    </source>
</evidence>
<reference evidence="2 3" key="1">
    <citation type="submission" date="2020-07" db="EMBL/GenBank/DDBJ databases">
        <title>Luteimonas sp. SJ-92.</title>
        <authorList>
            <person name="Huang X.-X."/>
            <person name="Xu L."/>
            <person name="Sun J.-Q."/>
        </authorList>
    </citation>
    <scope>NUCLEOTIDE SEQUENCE [LARGE SCALE GENOMIC DNA]</scope>
    <source>
        <strain evidence="2 3">SJ-92</strain>
    </source>
</reference>
<dbReference type="SUPFAM" id="SSF52821">
    <property type="entry name" value="Rhodanese/Cell cycle control phosphatase"/>
    <property type="match status" value="1"/>
</dbReference>
<comment type="caution">
    <text evidence="2">The sequence shown here is derived from an EMBL/GenBank/DDBJ whole genome shotgun (WGS) entry which is preliminary data.</text>
</comment>
<gene>
    <name evidence="2" type="ORF">H0E84_15855</name>
</gene>
<organism evidence="2 3">
    <name type="scientific">Luteimonas salinisoli</name>
    <dbReference type="NCBI Taxonomy" id="2752307"/>
    <lineage>
        <taxon>Bacteria</taxon>
        <taxon>Pseudomonadati</taxon>
        <taxon>Pseudomonadota</taxon>
        <taxon>Gammaproteobacteria</taxon>
        <taxon>Lysobacterales</taxon>
        <taxon>Lysobacteraceae</taxon>
        <taxon>Luteimonas</taxon>
    </lineage>
</organism>
<dbReference type="InterPro" id="IPR001307">
    <property type="entry name" value="Thiosulphate_STrfase_CS"/>
</dbReference>
<evidence type="ECO:0000313" key="2">
    <source>
        <dbReference type="EMBL" id="NZA27853.1"/>
    </source>
</evidence>
<dbReference type="Gene3D" id="3.40.250.10">
    <property type="entry name" value="Rhodanese-like domain"/>
    <property type="match status" value="1"/>
</dbReference>
<dbReference type="InterPro" id="IPR001763">
    <property type="entry name" value="Rhodanese-like_dom"/>
</dbReference>
<dbReference type="EMBL" id="JACCKA010000086">
    <property type="protein sequence ID" value="NZA27853.1"/>
    <property type="molecule type" value="Genomic_DNA"/>
</dbReference>
<dbReference type="PANTHER" id="PTHR45431:SF3">
    <property type="entry name" value="RHODANESE-LIKE DOMAIN-CONTAINING PROTEIN 15, CHLOROPLASTIC"/>
    <property type="match status" value="1"/>
</dbReference>
<dbReference type="RefSeq" id="WP_180679613.1">
    <property type="nucleotide sequence ID" value="NZ_JACCKA010000086.1"/>
</dbReference>
<accession>A0A853JET7</accession>
<dbReference type="PROSITE" id="PS00380">
    <property type="entry name" value="RHODANESE_1"/>
    <property type="match status" value="1"/>
</dbReference>
<dbReference type="AlphaFoldDB" id="A0A853JET7"/>
<keyword evidence="2" id="KW-0808">Transferase</keyword>
<dbReference type="Proteomes" id="UP000578091">
    <property type="component" value="Unassembled WGS sequence"/>
</dbReference>
<dbReference type="InterPro" id="IPR036873">
    <property type="entry name" value="Rhodanese-like_dom_sf"/>
</dbReference>
<proteinExistence type="predicted"/>
<protein>
    <submittedName>
        <fullName evidence="2">Sulfurtransferase</fullName>
    </submittedName>
</protein>
<dbReference type="SMART" id="SM00450">
    <property type="entry name" value="RHOD"/>
    <property type="match status" value="1"/>
</dbReference>
<dbReference type="PANTHER" id="PTHR45431">
    <property type="entry name" value="RHODANESE-LIKE DOMAIN-CONTAINING PROTEIN 15, CHLOROPLASTIC"/>
    <property type="match status" value="1"/>
</dbReference>
<dbReference type="InterPro" id="IPR052367">
    <property type="entry name" value="Thiosulfate_ST/Rhodanese-like"/>
</dbReference>
<dbReference type="GO" id="GO:0004792">
    <property type="term" value="F:thiosulfate-cyanide sulfurtransferase activity"/>
    <property type="evidence" value="ECO:0007669"/>
    <property type="project" value="InterPro"/>
</dbReference>
<sequence length="127" mass="13462">MTLSASDLVQEARSRIREIAPQQAAAAEGCVLVDVREPAEFQTGHLPGAINIPRGVLEFEVEAHPAVANVADPALARKDRPLLVYCRTGGRAALAADALQRMGFSDVRSIAGGIVAWTEAGLPVHNR</sequence>
<evidence type="ECO:0000313" key="3">
    <source>
        <dbReference type="Proteomes" id="UP000578091"/>
    </source>
</evidence>
<feature type="domain" description="Rhodanese" evidence="1">
    <location>
        <begin position="26"/>
        <end position="126"/>
    </location>
</feature>
<keyword evidence="3" id="KW-1185">Reference proteome</keyword>
<dbReference type="PROSITE" id="PS50206">
    <property type="entry name" value="RHODANESE_3"/>
    <property type="match status" value="1"/>
</dbReference>
<name>A0A853JET7_9GAMM</name>
<dbReference type="Pfam" id="PF00581">
    <property type="entry name" value="Rhodanese"/>
    <property type="match status" value="1"/>
</dbReference>